<evidence type="ECO:0000313" key="2">
    <source>
        <dbReference type="EMBL" id="GHH83861.1"/>
    </source>
</evidence>
<organism evidence="2 3">
    <name type="scientific">Streptomyces sulfonofaciens</name>
    <dbReference type="NCBI Taxonomy" id="68272"/>
    <lineage>
        <taxon>Bacteria</taxon>
        <taxon>Bacillati</taxon>
        <taxon>Actinomycetota</taxon>
        <taxon>Actinomycetes</taxon>
        <taxon>Kitasatosporales</taxon>
        <taxon>Streptomycetaceae</taxon>
        <taxon>Streptomyces</taxon>
    </lineage>
</organism>
<dbReference type="Proteomes" id="UP000603708">
    <property type="component" value="Unassembled WGS sequence"/>
</dbReference>
<dbReference type="PANTHER" id="PTHR42879">
    <property type="entry name" value="3-OXOACYL-(ACYL-CARRIER-PROTEIN) REDUCTASE"/>
    <property type="match status" value="1"/>
</dbReference>
<reference evidence="2" key="1">
    <citation type="journal article" date="2014" name="Int. J. Syst. Evol. Microbiol.">
        <title>Complete genome sequence of Corynebacterium casei LMG S-19264T (=DSM 44701T), isolated from a smear-ripened cheese.</title>
        <authorList>
            <consortium name="US DOE Joint Genome Institute (JGI-PGF)"/>
            <person name="Walter F."/>
            <person name="Albersmeier A."/>
            <person name="Kalinowski J."/>
            <person name="Ruckert C."/>
        </authorList>
    </citation>
    <scope>NUCLEOTIDE SEQUENCE</scope>
    <source>
        <strain evidence="2">JCM 5069</strain>
    </source>
</reference>
<evidence type="ECO:0000313" key="3">
    <source>
        <dbReference type="Proteomes" id="UP000603708"/>
    </source>
</evidence>
<sequence>MTQVTARELGEHGICVNTVMPAQIATPGTRGHSGTDTFTHTMSQQAIREFVTPEDSAGLVAFPASDDGRLVTGQSLVCDGGGLLH</sequence>
<comment type="similarity">
    <text evidence="1">Belongs to the short-chain dehydrogenases/reductases (SDR) family.</text>
</comment>
<dbReference type="SUPFAM" id="SSF51735">
    <property type="entry name" value="NAD(P)-binding Rossmann-fold domains"/>
    <property type="match status" value="1"/>
</dbReference>
<dbReference type="PRINTS" id="PR00081">
    <property type="entry name" value="GDHRDH"/>
</dbReference>
<protein>
    <submittedName>
        <fullName evidence="2">Uncharacterized protein</fullName>
    </submittedName>
</protein>
<name>A0A919L5X5_9ACTN</name>
<dbReference type="Gene3D" id="3.40.50.720">
    <property type="entry name" value="NAD(P)-binding Rossmann-like Domain"/>
    <property type="match status" value="1"/>
</dbReference>
<gene>
    <name evidence="2" type="ORF">GCM10018793_46970</name>
</gene>
<keyword evidence="3" id="KW-1185">Reference proteome</keyword>
<dbReference type="InterPro" id="IPR036291">
    <property type="entry name" value="NAD(P)-bd_dom_sf"/>
</dbReference>
<evidence type="ECO:0000256" key="1">
    <source>
        <dbReference type="ARBA" id="ARBA00006484"/>
    </source>
</evidence>
<comment type="caution">
    <text evidence="2">The sequence shown here is derived from an EMBL/GenBank/DDBJ whole genome shotgun (WGS) entry which is preliminary data.</text>
</comment>
<dbReference type="InterPro" id="IPR002347">
    <property type="entry name" value="SDR_fam"/>
</dbReference>
<proteinExistence type="inferred from homology"/>
<dbReference type="AlphaFoldDB" id="A0A919L5X5"/>
<dbReference type="InterPro" id="IPR050259">
    <property type="entry name" value="SDR"/>
</dbReference>
<reference evidence="2" key="2">
    <citation type="submission" date="2020-09" db="EMBL/GenBank/DDBJ databases">
        <authorList>
            <person name="Sun Q."/>
            <person name="Ohkuma M."/>
        </authorList>
    </citation>
    <scope>NUCLEOTIDE SEQUENCE</scope>
    <source>
        <strain evidence="2">JCM 5069</strain>
    </source>
</reference>
<dbReference type="Pfam" id="PF13561">
    <property type="entry name" value="adh_short_C2"/>
    <property type="match status" value="1"/>
</dbReference>
<accession>A0A919L5X5</accession>
<dbReference type="EMBL" id="BNCD01000014">
    <property type="protein sequence ID" value="GHH83861.1"/>
    <property type="molecule type" value="Genomic_DNA"/>
</dbReference>